<dbReference type="GO" id="GO:0000981">
    <property type="term" value="F:DNA-binding transcription factor activity, RNA polymerase II-specific"/>
    <property type="evidence" value="ECO:0000318"/>
    <property type="project" value="GO_Central"/>
</dbReference>
<reference evidence="7" key="1">
    <citation type="journal article" date="2016" name="Nature">
        <title>The genome of the seagrass Zostera marina reveals angiosperm adaptation to the sea.</title>
        <authorList>
            <person name="Olsen J.L."/>
            <person name="Rouze P."/>
            <person name="Verhelst B."/>
            <person name="Lin Y.-C."/>
            <person name="Bayer T."/>
            <person name="Collen J."/>
            <person name="Dattolo E."/>
            <person name="De Paoli E."/>
            <person name="Dittami S."/>
            <person name="Maumus F."/>
            <person name="Michel G."/>
            <person name="Kersting A."/>
            <person name="Lauritano C."/>
            <person name="Lohaus R."/>
            <person name="Toepel M."/>
            <person name="Tonon T."/>
            <person name="Vanneste K."/>
            <person name="Amirebrahimi M."/>
            <person name="Brakel J."/>
            <person name="Bostroem C."/>
            <person name="Chovatia M."/>
            <person name="Grimwood J."/>
            <person name="Jenkins J.W."/>
            <person name="Jueterbock A."/>
            <person name="Mraz A."/>
            <person name="Stam W.T."/>
            <person name="Tice H."/>
            <person name="Bornberg-Bauer E."/>
            <person name="Green P.J."/>
            <person name="Pearson G.A."/>
            <person name="Procaccini G."/>
            <person name="Duarte C.M."/>
            <person name="Schmutz J."/>
            <person name="Reusch T.B.H."/>
            <person name="Van de Peer Y."/>
        </authorList>
    </citation>
    <scope>NUCLEOTIDE SEQUENCE [LARGE SCALE GENOMIC DNA]</scope>
    <source>
        <strain evidence="7">cv. Finnish</strain>
    </source>
</reference>
<name>A0A0K9P5W5_ZOSMR</name>
<comment type="caution">
    <text evidence="6">The sequence shown here is derived from an EMBL/GenBank/DDBJ whole genome shotgun (WGS) entry which is preliminary data.</text>
</comment>
<dbReference type="PROSITE" id="PS50090">
    <property type="entry name" value="MYB_LIKE"/>
    <property type="match status" value="2"/>
</dbReference>
<evidence type="ECO:0000259" key="4">
    <source>
        <dbReference type="PROSITE" id="PS50090"/>
    </source>
</evidence>
<dbReference type="AlphaFoldDB" id="A0A0K9P5W5"/>
<gene>
    <name evidence="6" type="ORF">ZOSMA_36G00250</name>
</gene>
<dbReference type="SMART" id="SM00717">
    <property type="entry name" value="SANT"/>
    <property type="match status" value="2"/>
</dbReference>
<accession>A0A0K9P5W5</accession>
<dbReference type="GO" id="GO:0000978">
    <property type="term" value="F:RNA polymerase II cis-regulatory region sequence-specific DNA binding"/>
    <property type="evidence" value="ECO:0000318"/>
    <property type="project" value="GO_Central"/>
</dbReference>
<dbReference type="OrthoDB" id="2143914at2759"/>
<protein>
    <submittedName>
        <fullName evidence="6">Myb domain protein 70</fullName>
    </submittedName>
</protein>
<dbReference type="Pfam" id="PF00249">
    <property type="entry name" value="Myb_DNA-binding"/>
    <property type="match status" value="2"/>
</dbReference>
<dbReference type="InterPro" id="IPR050560">
    <property type="entry name" value="MYB_TF"/>
</dbReference>
<dbReference type="PROSITE" id="PS51294">
    <property type="entry name" value="HTH_MYB"/>
    <property type="match status" value="2"/>
</dbReference>
<dbReference type="EMBL" id="LFYR01001151">
    <property type="protein sequence ID" value="KMZ64421.1"/>
    <property type="molecule type" value="Genomic_DNA"/>
</dbReference>
<dbReference type="InterPro" id="IPR001005">
    <property type="entry name" value="SANT/Myb"/>
</dbReference>
<dbReference type="FunFam" id="1.10.10.60:FF:000010">
    <property type="entry name" value="Transcriptional activator Myb isoform A"/>
    <property type="match status" value="1"/>
</dbReference>
<evidence type="ECO:0000256" key="1">
    <source>
        <dbReference type="ARBA" id="ARBA00022737"/>
    </source>
</evidence>
<dbReference type="InterPro" id="IPR009057">
    <property type="entry name" value="Homeodomain-like_sf"/>
</dbReference>
<evidence type="ECO:0000256" key="3">
    <source>
        <dbReference type="SAM" id="MobiDB-lite"/>
    </source>
</evidence>
<proteinExistence type="predicted"/>
<evidence type="ECO:0000256" key="2">
    <source>
        <dbReference type="ARBA" id="ARBA00023125"/>
    </source>
</evidence>
<keyword evidence="7" id="KW-1185">Reference proteome</keyword>
<evidence type="ECO:0000313" key="6">
    <source>
        <dbReference type="EMBL" id="KMZ64421.1"/>
    </source>
</evidence>
<dbReference type="GO" id="GO:0006355">
    <property type="term" value="P:regulation of DNA-templated transcription"/>
    <property type="evidence" value="ECO:0000318"/>
    <property type="project" value="GO_Central"/>
</dbReference>
<feature type="compositionally biased region" description="Basic and acidic residues" evidence="3">
    <location>
        <begin position="173"/>
        <end position="189"/>
    </location>
</feature>
<sequence>METNGVEEDVSISGAWSREEDKKLKALVEVYGPRKWKNICTGIPGRTSKSCRLRWINHLSPSVHKSRFTEEEDAKIIQAHAIHGNRWSLIAKLLPGRSDNAIKNHWNSTLTRRLKIRRPSDLTQEAFREREDYDFMWRGGKKLCQRTVDKAAGEDDPITALTLSINNPRQSHVNRDHENDDHDDDEKLGFDPSSPQSLDIKGFMPVIRDMIAKEVRLYHHNSYFNSHARTK</sequence>
<dbReference type="SUPFAM" id="SSF46689">
    <property type="entry name" value="Homeodomain-like"/>
    <property type="match status" value="1"/>
</dbReference>
<feature type="domain" description="Myb-like" evidence="4">
    <location>
        <begin position="60"/>
        <end position="110"/>
    </location>
</feature>
<dbReference type="Proteomes" id="UP000036987">
    <property type="component" value="Unassembled WGS sequence"/>
</dbReference>
<feature type="domain" description="HTH myb-type" evidence="5">
    <location>
        <begin position="14"/>
        <end position="59"/>
    </location>
</feature>
<feature type="region of interest" description="Disordered" evidence="3">
    <location>
        <begin position="166"/>
        <end position="196"/>
    </location>
</feature>
<dbReference type="OMA" id="NICTGIP"/>
<dbReference type="PANTHER" id="PTHR45614:SF25">
    <property type="entry name" value="MYB PROTEIN"/>
    <property type="match status" value="1"/>
</dbReference>
<keyword evidence="1" id="KW-0677">Repeat</keyword>
<dbReference type="Gene3D" id="1.10.10.60">
    <property type="entry name" value="Homeodomain-like"/>
    <property type="match status" value="2"/>
</dbReference>
<dbReference type="GO" id="GO:0005634">
    <property type="term" value="C:nucleus"/>
    <property type="evidence" value="ECO:0000318"/>
    <property type="project" value="GO_Central"/>
</dbReference>
<feature type="domain" description="Myb-like" evidence="4">
    <location>
        <begin position="14"/>
        <end position="59"/>
    </location>
</feature>
<dbReference type="PANTHER" id="PTHR45614">
    <property type="entry name" value="MYB PROTEIN-RELATED"/>
    <property type="match status" value="1"/>
</dbReference>
<dbReference type="InterPro" id="IPR017930">
    <property type="entry name" value="Myb_dom"/>
</dbReference>
<keyword evidence="2" id="KW-0238">DNA-binding</keyword>
<evidence type="ECO:0000313" key="7">
    <source>
        <dbReference type="Proteomes" id="UP000036987"/>
    </source>
</evidence>
<dbReference type="CDD" id="cd00167">
    <property type="entry name" value="SANT"/>
    <property type="match status" value="2"/>
</dbReference>
<organism evidence="6 7">
    <name type="scientific">Zostera marina</name>
    <name type="common">Eelgrass</name>
    <dbReference type="NCBI Taxonomy" id="29655"/>
    <lineage>
        <taxon>Eukaryota</taxon>
        <taxon>Viridiplantae</taxon>
        <taxon>Streptophyta</taxon>
        <taxon>Embryophyta</taxon>
        <taxon>Tracheophyta</taxon>
        <taxon>Spermatophyta</taxon>
        <taxon>Magnoliopsida</taxon>
        <taxon>Liliopsida</taxon>
        <taxon>Zosteraceae</taxon>
        <taxon>Zostera</taxon>
    </lineage>
</organism>
<feature type="domain" description="HTH myb-type" evidence="5">
    <location>
        <begin position="60"/>
        <end position="114"/>
    </location>
</feature>
<evidence type="ECO:0000259" key="5">
    <source>
        <dbReference type="PROSITE" id="PS51294"/>
    </source>
</evidence>